<evidence type="ECO:0000313" key="2">
    <source>
        <dbReference type="Proteomes" id="UP000292085"/>
    </source>
</evidence>
<sequence>MVFLLTAMALPQDRVSADPVPGMLPNGVGADEVAISAITDASVQRCVHFFEQELAPQAGMRIDRRAMTSSPNLGQIWRADAVSISKPVRASRFVCTNAGKSIEPLDAAGAE</sequence>
<dbReference type="AlphaFoldDB" id="A0A4Q6Y2S7"/>
<reference evidence="1 2" key="1">
    <citation type="submission" date="2019-02" db="EMBL/GenBank/DDBJ databases">
        <authorList>
            <person name="Li Y."/>
        </authorList>
    </citation>
    <scope>NUCLEOTIDE SEQUENCE [LARGE SCALE GENOMIC DNA]</scope>
    <source>
        <strain evidence="1 2">3-7</strain>
    </source>
</reference>
<gene>
    <name evidence="1" type="ORF">EWE75_15475</name>
</gene>
<comment type="caution">
    <text evidence="1">The sequence shown here is derived from an EMBL/GenBank/DDBJ whole genome shotgun (WGS) entry which is preliminary data.</text>
</comment>
<accession>A0A4Q6Y2S7</accession>
<dbReference type="OrthoDB" id="9843967at2"/>
<evidence type="ECO:0000313" key="1">
    <source>
        <dbReference type="EMBL" id="RZF63577.1"/>
    </source>
</evidence>
<proteinExistence type="predicted"/>
<name>A0A4Q6Y2S7_9SPHN</name>
<organism evidence="1 2">
    <name type="scientific">Sphingomonas populi</name>
    <dbReference type="NCBI Taxonomy" id="2484750"/>
    <lineage>
        <taxon>Bacteria</taxon>
        <taxon>Pseudomonadati</taxon>
        <taxon>Pseudomonadota</taxon>
        <taxon>Alphaproteobacteria</taxon>
        <taxon>Sphingomonadales</taxon>
        <taxon>Sphingomonadaceae</taxon>
        <taxon>Sphingomonas</taxon>
    </lineage>
</organism>
<keyword evidence="2" id="KW-1185">Reference proteome</keyword>
<protein>
    <submittedName>
        <fullName evidence="1">Uncharacterized protein</fullName>
    </submittedName>
</protein>
<dbReference type="Proteomes" id="UP000292085">
    <property type="component" value="Unassembled WGS sequence"/>
</dbReference>
<dbReference type="EMBL" id="SGIS01000024">
    <property type="protein sequence ID" value="RZF63577.1"/>
    <property type="molecule type" value="Genomic_DNA"/>
</dbReference>